<sequence>MVWLGWFWGVAGAWAQVPEDVVFGAVEGVIAVEAEHAFDQTKGEVRSWRLVTLDQTPESSSDPDDNHARGASGEAYLEVLPDTRRTHDDPLVVGENIAHEPGTMAVLSYRVRVDEPGRYYVWARIYSTGTEDNGLHVGLNGEWPESGRRLQWTAKRTWWWDSKQRTAEVHTGVPGQIWLDIEEAGEHVVQFSMREDGTEFDKWFMTLDPDYEHPEGSTGPEVRVAAGALPEAEVLPDGAAGSGEVTISGERRVWHTTTLSLDGPFAHELGGAINPFTDYRMTARFRHASGLPVYTVPGYFAADGNAGQTGAASGTTWRAHFSPDRAGVWHYSVSLHTGPNCAVSDDGKPVAAYNGLRGSFEVAETDKGVSDFRGAGRVVYLGERYPRHLGSDAVFLKAGPDSPETLLAYEDFDGTVATIRRGPLKTYTAHVGDWREGDPVWRGDQGKGLIGALNYLASTGCNTVSFLTYNAGGDGDNVWPYVSRVRTHRFDCSKLDQWGIVFDHAQRRGIHLHFKLQETENDDLVRGVDQVSDVPRALDGGELGLERKLYLRELVARYAHLPVLTWILGEENTQTPAQLRAMGAYLDQIDAYDHPIDVHSYPHRQDEVYEPLLGDRSVLTSASLQNDWSKVHALTLKWLRASEASGKTWIVTNDEQGHATTGVPPDAGYPGFDPSMVDYTAADVRKRTLWGNLMAGGAGVEYYFGYKLPENDLVCEDWRSRDASWRWAGHALTFFRSLPVREMVSRDDLIVTTEDLGHVHCLAKPGEVYVVYMSDRQDVRLDLSDARGWLSVRWFDPREGGEQMEGTVRRVRGGSVEGIGRAPHGSDEDWACVIER</sequence>
<name>A0A518BYJ6_9BACT</name>
<dbReference type="InterPro" id="IPR024749">
    <property type="entry name" value="Collagen-bd_put"/>
</dbReference>
<evidence type="ECO:0008006" key="6">
    <source>
        <dbReference type="Google" id="ProtNLM"/>
    </source>
</evidence>
<dbReference type="InterPro" id="IPR025277">
    <property type="entry name" value="Apiosidase-like_cat_dom"/>
</dbReference>
<dbReference type="Gene3D" id="2.60.40.10">
    <property type="entry name" value="Immunoglobulins"/>
    <property type="match status" value="1"/>
</dbReference>
<dbReference type="InterPro" id="IPR013783">
    <property type="entry name" value="Ig-like_fold"/>
</dbReference>
<dbReference type="Pfam" id="PF16586">
    <property type="entry name" value="DUF5060"/>
    <property type="match status" value="1"/>
</dbReference>
<reference evidence="4 5" key="1">
    <citation type="submission" date="2019-02" db="EMBL/GenBank/DDBJ databases">
        <title>Deep-cultivation of Planctomycetes and their phenomic and genomic characterization uncovers novel biology.</title>
        <authorList>
            <person name="Wiegand S."/>
            <person name="Jogler M."/>
            <person name="Boedeker C."/>
            <person name="Pinto D."/>
            <person name="Vollmers J."/>
            <person name="Rivas-Marin E."/>
            <person name="Kohn T."/>
            <person name="Peeters S.H."/>
            <person name="Heuer A."/>
            <person name="Rast P."/>
            <person name="Oberbeckmann S."/>
            <person name="Bunk B."/>
            <person name="Jeske O."/>
            <person name="Meyerdierks A."/>
            <person name="Storesund J.E."/>
            <person name="Kallscheuer N."/>
            <person name="Luecker S."/>
            <person name="Lage O.M."/>
            <person name="Pohl T."/>
            <person name="Merkel B.J."/>
            <person name="Hornburger P."/>
            <person name="Mueller R.-W."/>
            <person name="Bruemmer F."/>
            <person name="Labrenz M."/>
            <person name="Spormann A.M."/>
            <person name="Op den Camp H."/>
            <person name="Overmann J."/>
            <person name="Amann R."/>
            <person name="Jetten M.S.M."/>
            <person name="Mascher T."/>
            <person name="Medema M.H."/>
            <person name="Devos D.P."/>
            <person name="Kaster A.-K."/>
            <person name="Ovreas L."/>
            <person name="Rohde M."/>
            <person name="Galperin M.Y."/>
            <person name="Jogler C."/>
        </authorList>
    </citation>
    <scope>NUCLEOTIDE SEQUENCE [LARGE SCALE GENOMIC DNA]</scope>
    <source>
        <strain evidence="4 5">Pan265</strain>
    </source>
</reference>
<evidence type="ECO:0000313" key="4">
    <source>
        <dbReference type="EMBL" id="QDU72040.1"/>
    </source>
</evidence>
<dbReference type="Gene3D" id="3.20.20.80">
    <property type="entry name" value="Glycosidases"/>
    <property type="match status" value="1"/>
</dbReference>
<dbReference type="PANTHER" id="PTHR37836:SF3">
    <property type="entry name" value="ENDOGLUCANASE"/>
    <property type="match status" value="1"/>
</dbReference>
<dbReference type="InterPro" id="IPR032260">
    <property type="entry name" value="DUF5060"/>
</dbReference>
<accession>A0A518BYJ6</accession>
<organism evidence="4 5">
    <name type="scientific">Mucisphaera calidilacus</name>
    <dbReference type="NCBI Taxonomy" id="2527982"/>
    <lineage>
        <taxon>Bacteria</taxon>
        <taxon>Pseudomonadati</taxon>
        <taxon>Planctomycetota</taxon>
        <taxon>Phycisphaerae</taxon>
        <taxon>Phycisphaerales</taxon>
        <taxon>Phycisphaeraceae</taxon>
        <taxon>Mucisphaera</taxon>
    </lineage>
</organism>
<dbReference type="PANTHER" id="PTHR37836">
    <property type="entry name" value="LMO1036 PROTEIN"/>
    <property type="match status" value="1"/>
</dbReference>
<feature type="domain" description="Apiosidase-like catalytic" evidence="2">
    <location>
        <begin position="548"/>
        <end position="702"/>
    </location>
</feature>
<dbReference type="Pfam" id="PF12904">
    <property type="entry name" value="Collagen_bind_2"/>
    <property type="match status" value="1"/>
</dbReference>
<feature type="domain" description="DUF5060" evidence="3">
    <location>
        <begin position="252"/>
        <end position="334"/>
    </location>
</feature>
<dbReference type="KEGG" id="mcad:Pan265_19000"/>
<dbReference type="Proteomes" id="UP000320386">
    <property type="component" value="Chromosome"/>
</dbReference>
<dbReference type="Gene3D" id="2.60.120.1620">
    <property type="match status" value="1"/>
</dbReference>
<dbReference type="EMBL" id="CP036280">
    <property type="protein sequence ID" value="QDU72040.1"/>
    <property type="molecule type" value="Genomic_DNA"/>
</dbReference>
<gene>
    <name evidence="4" type="ORF">Pan265_19000</name>
</gene>
<proteinExistence type="predicted"/>
<keyword evidence="5" id="KW-1185">Reference proteome</keyword>
<protein>
    <recommendedName>
        <fullName evidence="6">DUF5060 domain-containing protein</fullName>
    </recommendedName>
</protein>
<dbReference type="Pfam" id="PF13204">
    <property type="entry name" value="Apiosidase"/>
    <property type="match status" value="1"/>
</dbReference>
<evidence type="ECO:0000259" key="3">
    <source>
        <dbReference type="Pfam" id="PF16586"/>
    </source>
</evidence>
<evidence type="ECO:0000313" key="5">
    <source>
        <dbReference type="Proteomes" id="UP000320386"/>
    </source>
</evidence>
<evidence type="ECO:0000259" key="1">
    <source>
        <dbReference type="Pfam" id="PF12904"/>
    </source>
</evidence>
<feature type="domain" description="Putative collagen-binding" evidence="1">
    <location>
        <begin position="748"/>
        <end position="834"/>
    </location>
</feature>
<evidence type="ECO:0000259" key="2">
    <source>
        <dbReference type="Pfam" id="PF13204"/>
    </source>
</evidence>
<dbReference type="AlphaFoldDB" id="A0A518BYJ6"/>